<evidence type="ECO:0000313" key="2">
    <source>
        <dbReference type="Proteomes" id="UP001234297"/>
    </source>
</evidence>
<dbReference type="Proteomes" id="UP001234297">
    <property type="component" value="Chromosome 3"/>
</dbReference>
<sequence>MSAIVCGKRAFFEDVHSPPPSSVSKRLRCTAGSSPVRLSPPRTALSSSLSDSSSAIAHLIALFPDMDQQLLERALEACGNDLDSAIKSLNELRLGSTDNKPDSMGTNDQLPSQGTFAGGDPASEDVAARSSLPTNGSEWVDLFVSEMMNASDMDDAKARASRILEVLEKSIASRAGVEAAEGFQKENMMLKEQVDLLIRENNILKRAVTIQHERQKEYDERSQELQQLKQLVSQYQEQLRTLEVNNYALTMHLRQAQQSNSIPGRFHPDVF</sequence>
<evidence type="ECO:0000313" key="1">
    <source>
        <dbReference type="EMBL" id="KAJ8634473.1"/>
    </source>
</evidence>
<gene>
    <name evidence="1" type="ORF">MRB53_008740</name>
</gene>
<proteinExistence type="predicted"/>
<protein>
    <submittedName>
        <fullName evidence="1">Uncharacterized protein</fullName>
    </submittedName>
</protein>
<comment type="caution">
    <text evidence="1">The sequence shown here is derived from an EMBL/GenBank/DDBJ whole genome shotgun (WGS) entry which is preliminary data.</text>
</comment>
<accession>A0ACC2LMP3</accession>
<name>A0ACC2LMP3_PERAE</name>
<organism evidence="1 2">
    <name type="scientific">Persea americana</name>
    <name type="common">Avocado</name>
    <dbReference type="NCBI Taxonomy" id="3435"/>
    <lineage>
        <taxon>Eukaryota</taxon>
        <taxon>Viridiplantae</taxon>
        <taxon>Streptophyta</taxon>
        <taxon>Embryophyta</taxon>
        <taxon>Tracheophyta</taxon>
        <taxon>Spermatophyta</taxon>
        <taxon>Magnoliopsida</taxon>
        <taxon>Magnoliidae</taxon>
        <taxon>Laurales</taxon>
        <taxon>Lauraceae</taxon>
        <taxon>Persea</taxon>
    </lineage>
</organism>
<reference evidence="1 2" key="1">
    <citation type="journal article" date="2022" name="Hortic Res">
        <title>A haplotype resolved chromosomal level avocado genome allows analysis of novel avocado genes.</title>
        <authorList>
            <person name="Nath O."/>
            <person name="Fletcher S.J."/>
            <person name="Hayward A."/>
            <person name="Shaw L.M."/>
            <person name="Masouleh A.K."/>
            <person name="Furtado A."/>
            <person name="Henry R.J."/>
            <person name="Mitter N."/>
        </authorList>
    </citation>
    <scope>NUCLEOTIDE SEQUENCE [LARGE SCALE GENOMIC DNA]</scope>
    <source>
        <strain evidence="2">cv. Hass</strain>
    </source>
</reference>
<dbReference type="EMBL" id="CM056811">
    <property type="protein sequence ID" value="KAJ8634473.1"/>
    <property type="molecule type" value="Genomic_DNA"/>
</dbReference>
<keyword evidence="2" id="KW-1185">Reference proteome</keyword>